<organism evidence="2 3">
    <name type="scientific">Purpureocillium lavendulum</name>
    <dbReference type="NCBI Taxonomy" id="1247861"/>
    <lineage>
        <taxon>Eukaryota</taxon>
        <taxon>Fungi</taxon>
        <taxon>Dikarya</taxon>
        <taxon>Ascomycota</taxon>
        <taxon>Pezizomycotina</taxon>
        <taxon>Sordariomycetes</taxon>
        <taxon>Hypocreomycetidae</taxon>
        <taxon>Hypocreales</taxon>
        <taxon>Ophiocordycipitaceae</taxon>
        <taxon>Purpureocillium</taxon>
    </lineage>
</organism>
<sequence length="214" mass="22539">MKFSTLFAGAFAALAAAAPAPAPGPDADTTGLEARRKFDAGNLNNLIFKQQDLNYLLSINSLDLGLFQTLGINNNLNLLLFQDLFNVQVFDINSLVRFAQLQTLLAISSTGVFNAFDLSTLNLGSVNFGLIGGVGGVQLGQFIDAGAIPQIGAIAGGGESNRAYSAHVICGARLLTLQNSQNANHLEVSSFQLCQPKLTERLRSRGSDVAPGKA</sequence>
<keyword evidence="3" id="KW-1185">Reference proteome</keyword>
<evidence type="ECO:0000256" key="1">
    <source>
        <dbReference type="SAM" id="SignalP"/>
    </source>
</evidence>
<dbReference type="AlphaFoldDB" id="A0AB34FZF1"/>
<gene>
    <name evidence="2" type="ORF">O9K51_02807</name>
</gene>
<feature type="signal peptide" evidence="1">
    <location>
        <begin position="1"/>
        <end position="17"/>
    </location>
</feature>
<feature type="chain" id="PRO_5044276596" evidence="1">
    <location>
        <begin position="18"/>
        <end position="214"/>
    </location>
</feature>
<proteinExistence type="predicted"/>
<keyword evidence="1" id="KW-0732">Signal</keyword>
<protein>
    <submittedName>
        <fullName evidence="2">Exocyst complex component Sec5</fullName>
    </submittedName>
</protein>
<comment type="caution">
    <text evidence="2">The sequence shown here is derived from an EMBL/GenBank/DDBJ whole genome shotgun (WGS) entry which is preliminary data.</text>
</comment>
<accession>A0AB34FZF1</accession>
<evidence type="ECO:0000313" key="2">
    <source>
        <dbReference type="EMBL" id="KAJ6444413.1"/>
    </source>
</evidence>
<name>A0AB34FZF1_9HYPO</name>
<evidence type="ECO:0000313" key="3">
    <source>
        <dbReference type="Proteomes" id="UP001163105"/>
    </source>
</evidence>
<dbReference type="EMBL" id="JAQHRD010000002">
    <property type="protein sequence ID" value="KAJ6444413.1"/>
    <property type="molecule type" value="Genomic_DNA"/>
</dbReference>
<dbReference type="Proteomes" id="UP001163105">
    <property type="component" value="Unassembled WGS sequence"/>
</dbReference>
<reference evidence="2" key="1">
    <citation type="submission" date="2023-01" db="EMBL/GenBank/DDBJ databases">
        <title>The growth and conidiation of Purpureocillium lavendulum are regulated by nitrogen source and histone H3K14 acetylation.</title>
        <authorList>
            <person name="Tang P."/>
            <person name="Han J."/>
            <person name="Zhang C."/>
            <person name="Tang P."/>
            <person name="Qi F."/>
            <person name="Zhang K."/>
            <person name="Liang L."/>
        </authorList>
    </citation>
    <scope>NUCLEOTIDE SEQUENCE</scope>
    <source>
        <strain evidence="2">YMF1.00683</strain>
    </source>
</reference>